<dbReference type="SUPFAM" id="SSF56672">
    <property type="entry name" value="DNA/RNA polymerases"/>
    <property type="match status" value="1"/>
</dbReference>
<accession>A0A9Q3B8F6</accession>
<protein>
    <recommendedName>
        <fullName evidence="3">Reverse transcriptase/retrotransposon-derived protein RNase H-like domain-containing protein</fullName>
    </recommendedName>
</protein>
<evidence type="ECO:0008006" key="3">
    <source>
        <dbReference type="Google" id="ProtNLM"/>
    </source>
</evidence>
<dbReference type="PANTHER" id="PTHR33064">
    <property type="entry name" value="POL PROTEIN"/>
    <property type="match status" value="1"/>
</dbReference>
<dbReference type="InterPro" id="IPR043128">
    <property type="entry name" value="Rev_trsase/Diguanyl_cyclase"/>
</dbReference>
<gene>
    <name evidence="1" type="ORF">O181_000334</name>
</gene>
<name>A0A9Q3B8F6_9BASI</name>
<comment type="caution">
    <text evidence="1">The sequence shown here is derived from an EMBL/GenBank/DDBJ whole genome shotgun (WGS) entry which is preliminary data.</text>
</comment>
<dbReference type="AlphaFoldDB" id="A0A9Q3B8F6"/>
<dbReference type="InterPro" id="IPR043502">
    <property type="entry name" value="DNA/RNA_pol_sf"/>
</dbReference>
<evidence type="ECO:0000313" key="1">
    <source>
        <dbReference type="EMBL" id="MBW0460619.1"/>
    </source>
</evidence>
<proteinExistence type="predicted"/>
<dbReference type="Gene3D" id="3.30.70.270">
    <property type="match status" value="1"/>
</dbReference>
<dbReference type="Proteomes" id="UP000765509">
    <property type="component" value="Unassembled WGS sequence"/>
</dbReference>
<organism evidence="1 2">
    <name type="scientific">Austropuccinia psidii MF-1</name>
    <dbReference type="NCBI Taxonomy" id="1389203"/>
    <lineage>
        <taxon>Eukaryota</taxon>
        <taxon>Fungi</taxon>
        <taxon>Dikarya</taxon>
        <taxon>Basidiomycota</taxon>
        <taxon>Pucciniomycotina</taxon>
        <taxon>Pucciniomycetes</taxon>
        <taxon>Pucciniales</taxon>
        <taxon>Sphaerophragmiaceae</taxon>
        <taxon>Austropuccinia</taxon>
    </lineage>
</organism>
<evidence type="ECO:0000313" key="2">
    <source>
        <dbReference type="Proteomes" id="UP000765509"/>
    </source>
</evidence>
<dbReference type="PANTHER" id="PTHR33064:SF37">
    <property type="entry name" value="RIBONUCLEASE H"/>
    <property type="match status" value="1"/>
</dbReference>
<dbReference type="InterPro" id="IPR051320">
    <property type="entry name" value="Viral_Replic_Matur_Polypro"/>
</dbReference>
<reference evidence="1" key="1">
    <citation type="submission" date="2021-03" db="EMBL/GenBank/DDBJ databases">
        <title>Draft genome sequence of rust myrtle Austropuccinia psidii MF-1, a brazilian biotype.</title>
        <authorList>
            <person name="Quecine M.C."/>
            <person name="Pachon D.M.R."/>
            <person name="Bonatelli M.L."/>
            <person name="Correr F.H."/>
            <person name="Franceschini L.M."/>
            <person name="Leite T.F."/>
            <person name="Margarido G.R.A."/>
            <person name="Almeida C.A."/>
            <person name="Ferrarezi J.A."/>
            <person name="Labate C.A."/>
        </authorList>
    </citation>
    <scope>NUCLEOTIDE SEQUENCE</scope>
    <source>
        <strain evidence="1">MF-1</strain>
    </source>
</reference>
<sequence>MHRLSRALEKIKSVNMKIFLKKCHFGFKELKARGHVVSGLSLRIYTRKAEVVLLKPIPQSKKGIQSLLAFSVYYRKHIKDFASIARPLYKLCDNDTVFEMTVDRVKVFEPLIQALTTAPLLPMPYFKLYIDALGDGLGAAFNQVQIINEKPV</sequence>
<keyword evidence="2" id="KW-1185">Reference proteome</keyword>
<dbReference type="EMBL" id="AVOT02000037">
    <property type="protein sequence ID" value="MBW0460619.1"/>
    <property type="molecule type" value="Genomic_DNA"/>
</dbReference>